<dbReference type="InterPro" id="IPR004046">
    <property type="entry name" value="GST_C"/>
</dbReference>
<evidence type="ECO:0000256" key="2">
    <source>
        <dbReference type="ARBA" id="ARBA00005861"/>
    </source>
</evidence>
<dbReference type="GO" id="GO:0005737">
    <property type="term" value="C:cytoplasm"/>
    <property type="evidence" value="ECO:0007669"/>
    <property type="project" value="UniProtKB-SubCell"/>
</dbReference>
<dbReference type="Gene3D" id="1.20.1050.130">
    <property type="match status" value="1"/>
</dbReference>
<proteinExistence type="inferred from homology"/>
<evidence type="ECO:0000313" key="10">
    <source>
        <dbReference type="EMBL" id="KAF5911031.1"/>
    </source>
</evidence>
<keyword evidence="11" id="KW-1185">Reference proteome</keyword>
<dbReference type="AlphaFoldDB" id="A0A7J7E5Q7"/>
<keyword evidence="6" id="KW-0808">Transferase</keyword>
<feature type="region of interest" description="Disordered" evidence="7">
    <location>
        <begin position="18"/>
        <end position="42"/>
    </location>
</feature>
<dbReference type="GO" id="GO:0042178">
    <property type="term" value="P:xenobiotic catabolic process"/>
    <property type="evidence" value="ECO:0007669"/>
    <property type="project" value="UniProtKB-ARBA"/>
</dbReference>
<dbReference type="InterPro" id="IPR036282">
    <property type="entry name" value="Glutathione-S-Trfase_C_sf"/>
</dbReference>
<gene>
    <name evidence="10" type="ORF">HPG69_000996</name>
</gene>
<dbReference type="Pfam" id="PF00043">
    <property type="entry name" value="GST_C"/>
    <property type="match status" value="1"/>
</dbReference>
<dbReference type="EMBL" id="JACDTQ010004046">
    <property type="protein sequence ID" value="KAF5911031.1"/>
    <property type="molecule type" value="Genomic_DNA"/>
</dbReference>
<comment type="subcellular location">
    <subcellularLocation>
        <location evidence="1">Cytoplasm</location>
    </subcellularLocation>
</comment>
<reference evidence="10 11" key="1">
    <citation type="journal article" date="2020" name="Mol. Biol. Evol.">
        <title>Interspecific Gene Flow and the Evolution of Specialization in Black and White Rhinoceros.</title>
        <authorList>
            <person name="Moodley Y."/>
            <person name="Westbury M.V."/>
            <person name="Russo I.M."/>
            <person name="Gopalakrishnan S."/>
            <person name="Rakotoarivelo A."/>
            <person name="Olsen R.A."/>
            <person name="Prost S."/>
            <person name="Tunstall T."/>
            <person name="Ryder O.A."/>
            <person name="Dalen L."/>
            <person name="Bruford M.W."/>
        </authorList>
    </citation>
    <scope>NUCLEOTIDE SEQUENCE [LARGE SCALE GENOMIC DNA]</scope>
    <source>
        <strain evidence="10">SBR-YM</strain>
        <tissue evidence="10">Skin</tissue>
    </source>
</reference>
<dbReference type="GO" id="GO:0006749">
    <property type="term" value="P:glutathione metabolic process"/>
    <property type="evidence" value="ECO:0007669"/>
    <property type="project" value="TreeGrafter"/>
</dbReference>
<keyword evidence="8" id="KW-0472">Membrane</keyword>
<dbReference type="PANTHER" id="PTHR11571:SF126">
    <property type="entry name" value="GLUTATHIONE S-TRANSFERASE MU 1-RELATED"/>
    <property type="match status" value="1"/>
</dbReference>
<evidence type="ECO:0000256" key="6">
    <source>
        <dbReference type="ARBA" id="ARBA00022679"/>
    </source>
</evidence>
<evidence type="ECO:0000256" key="7">
    <source>
        <dbReference type="SAM" id="MobiDB-lite"/>
    </source>
</evidence>
<protein>
    <recommendedName>
        <fullName evidence="4">glutathione transferase</fullName>
        <ecNumber evidence="4">2.5.1.18</ecNumber>
    </recommendedName>
</protein>
<feature type="compositionally biased region" description="Gly residues" evidence="7">
    <location>
        <begin position="23"/>
        <end position="39"/>
    </location>
</feature>
<dbReference type="PROSITE" id="PS50405">
    <property type="entry name" value="GST_CTER"/>
    <property type="match status" value="1"/>
</dbReference>
<evidence type="ECO:0000256" key="4">
    <source>
        <dbReference type="ARBA" id="ARBA00012452"/>
    </source>
</evidence>
<accession>A0A7J7E5Q7</accession>
<keyword evidence="8" id="KW-0812">Transmembrane</keyword>
<comment type="subunit">
    <text evidence="3">Homodimer.</text>
</comment>
<dbReference type="InterPro" id="IPR010987">
    <property type="entry name" value="Glutathione-S-Trfase_C-like"/>
</dbReference>
<evidence type="ECO:0000259" key="9">
    <source>
        <dbReference type="PROSITE" id="PS50405"/>
    </source>
</evidence>
<evidence type="ECO:0000256" key="3">
    <source>
        <dbReference type="ARBA" id="ARBA00011738"/>
    </source>
</evidence>
<dbReference type="EC" id="2.5.1.18" evidence="4"/>
<dbReference type="Proteomes" id="UP000551758">
    <property type="component" value="Unassembled WGS sequence"/>
</dbReference>
<comment type="similarity">
    <text evidence="2">Belongs to the GST superfamily. Mu family.</text>
</comment>
<feature type="transmembrane region" description="Helical" evidence="8">
    <location>
        <begin position="141"/>
        <end position="161"/>
    </location>
</feature>
<feature type="domain" description="GST C-terminal" evidence="9">
    <location>
        <begin position="40"/>
        <end position="160"/>
    </location>
</feature>
<dbReference type="PANTHER" id="PTHR11571">
    <property type="entry name" value="GLUTATHIONE S-TRANSFERASE"/>
    <property type="match status" value="1"/>
</dbReference>
<evidence type="ECO:0000256" key="5">
    <source>
        <dbReference type="ARBA" id="ARBA00022490"/>
    </source>
</evidence>
<evidence type="ECO:0000256" key="8">
    <source>
        <dbReference type="SAM" id="Phobius"/>
    </source>
</evidence>
<comment type="caution">
    <text evidence="10">The sequence shown here is derived from an EMBL/GenBank/DDBJ whole genome shotgun (WGS) entry which is preliminary data.</text>
</comment>
<organism evidence="10 11">
    <name type="scientific">Diceros bicornis minor</name>
    <name type="common">South-central black rhinoceros</name>
    <dbReference type="NCBI Taxonomy" id="77932"/>
    <lineage>
        <taxon>Eukaryota</taxon>
        <taxon>Metazoa</taxon>
        <taxon>Chordata</taxon>
        <taxon>Craniata</taxon>
        <taxon>Vertebrata</taxon>
        <taxon>Euteleostomi</taxon>
        <taxon>Mammalia</taxon>
        <taxon>Eutheria</taxon>
        <taxon>Laurasiatheria</taxon>
        <taxon>Perissodactyla</taxon>
        <taxon>Rhinocerotidae</taxon>
        <taxon>Diceros</taxon>
    </lineage>
</organism>
<sequence length="166" mass="18562">MAMTLGYWDIRRVSEGSSRAGGMEAGGQGNAAQLGTGGGTEEEKIRVDSLGNEIMDTRMHLEKLKPEYLEDLTETMKLFSQFLGSGLGLQGTRVWCSSPAFLQLTYVAFFSYDMVDYLLMFEPKCLDAFPNLKDFMACFEVIPLILLLFMSLLSFLFSPMLSHFCS</sequence>
<keyword evidence="5" id="KW-0963">Cytoplasm</keyword>
<name>A0A7J7E5Q7_DICBM</name>
<dbReference type="SUPFAM" id="SSF47616">
    <property type="entry name" value="GST C-terminal domain-like"/>
    <property type="match status" value="1"/>
</dbReference>
<keyword evidence="8" id="KW-1133">Transmembrane helix</keyword>
<dbReference type="FunFam" id="1.20.1050.10:FF:000101">
    <property type="entry name" value="Glutathione S-transferase Mu 4"/>
    <property type="match status" value="1"/>
</dbReference>
<evidence type="ECO:0000313" key="11">
    <source>
        <dbReference type="Proteomes" id="UP000551758"/>
    </source>
</evidence>
<evidence type="ECO:0000256" key="1">
    <source>
        <dbReference type="ARBA" id="ARBA00004496"/>
    </source>
</evidence>
<dbReference type="GO" id="GO:0004364">
    <property type="term" value="F:glutathione transferase activity"/>
    <property type="evidence" value="ECO:0007669"/>
    <property type="project" value="UniProtKB-EC"/>
</dbReference>
<dbReference type="InterPro" id="IPR050213">
    <property type="entry name" value="GST_superfamily"/>
</dbReference>